<organism evidence="2 3">
    <name type="scientific">Albidiferax ferrireducens (strain ATCC BAA-621 / DSM 15236 / T118)</name>
    <name type="common">Rhodoferax ferrireducens</name>
    <dbReference type="NCBI Taxonomy" id="338969"/>
    <lineage>
        <taxon>Bacteria</taxon>
        <taxon>Pseudomonadati</taxon>
        <taxon>Pseudomonadota</taxon>
        <taxon>Betaproteobacteria</taxon>
        <taxon>Burkholderiales</taxon>
        <taxon>Comamonadaceae</taxon>
        <taxon>Rhodoferax</taxon>
    </lineage>
</organism>
<dbReference type="KEGG" id="rfr:Rfer_3362"/>
<keyword evidence="3" id="KW-1185">Reference proteome</keyword>
<sequence length="166" mass="18117">MPDKRLTTGHVSFWNQRLVEWSMLALVIVLLLGVLAYKVRELHAQAELATVRSTLGNLRTAFVLDHLRRSVPSGAGAAVQNNPFELLEHRLPNYFGAASAAQALAAPAGSWVFDAACVCVGYLPLGTEWLQSPTGDVMAWYQISGAPGPLQLTAREVYVWQGQVMN</sequence>
<name>Q21T32_ALBFT</name>
<keyword evidence="1" id="KW-1133">Transmembrane helix</keyword>
<feature type="transmembrane region" description="Helical" evidence="1">
    <location>
        <begin position="18"/>
        <end position="37"/>
    </location>
</feature>
<accession>Q21T32</accession>
<dbReference type="STRING" id="338969.Rfer_3362"/>
<proteinExistence type="predicted"/>
<dbReference type="OrthoDB" id="8898513at2"/>
<keyword evidence="1" id="KW-0812">Transmembrane</keyword>
<evidence type="ECO:0000313" key="3">
    <source>
        <dbReference type="Proteomes" id="UP000008332"/>
    </source>
</evidence>
<gene>
    <name evidence="2" type="ordered locus">Rfer_3362</name>
</gene>
<dbReference type="HOGENOM" id="CLU_1601396_0_0_4"/>
<dbReference type="EMBL" id="CP000267">
    <property type="protein sequence ID" value="ABD71071.1"/>
    <property type="molecule type" value="Genomic_DNA"/>
</dbReference>
<dbReference type="Proteomes" id="UP000008332">
    <property type="component" value="Chromosome"/>
</dbReference>
<evidence type="ECO:0000256" key="1">
    <source>
        <dbReference type="SAM" id="Phobius"/>
    </source>
</evidence>
<dbReference type="eggNOG" id="ENOG502ZFTF">
    <property type="taxonomic scope" value="Bacteria"/>
</dbReference>
<reference evidence="3" key="1">
    <citation type="submission" date="2006-02" db="EMBL/GenBank/DDBJ databases">
        <title>Complete sequence of chromosome of Rhodoferax ferrireducens DSM 15236.</title>
        <authorList>
            <person name="Copeland A."/>
            <person name="Lucas S."/>
            <person name="Lapidus A."/>
            <person name="Barry K."/>
            <person name="Detter J.C."/>
            <person name="Glavina del Rio T."/>
            <person name="Hammon N."/>
            <person name="Israni S."/>
            <person name="Pitluck S."/>
            <person name="Brettin T."/>
            <person name="Bruce D."/>
            <person name="Han C."/>
            <person name="Tapia R."/>
            <person name="Gilna P."/>
            <person name="Kiss H."/>
            <person name="Schmutz J."/>
            <person name="Larimer F."/>
            <person name="Land M."/>
            <person name="Kyrpides N."/>
            <person name="Ivanova N."/>
            <person name="Richardson P."/>
        </authorList>
    </citation>
    <scope>NUCLEOTIDE SEQUENCE [LARGE SCALE GENOMIC DNA]</scope>
    <source>
        <strain evidence="3">ATCC BAA-621 / DSM 15236 / T118</strain>
    </source>
</reference>
<keyword evidence="1" id="KW-0472">Membrane</keyword>
<evidence type="ECO:0000313" key="2">
    <source>
        <dbReference type="EMBL" id="ABD71071.1"/>
    </source>
</evidence>
<protein>
    <submittedName>
        <fullName evidence="2">Uncharacterized protein</fullName>
    </submittedName>
</protein>
<dbReference type="RefSeq" id="WP_011465634.1">
    <property type="nucleotide sequence ID" value="NC_007908.1"/>
</dbReference>
<dbReference type="AlphaFoldDB" id="Q21T32"/>